<feature type="transmembrane region" description="Helical" evidence="1">
    <location>
        <begin position="116"/>
        <end position="133"/>
    </location>
</feature>
<gene>
    <name evidence="2" type="ORF">ACFPMF_11200</name>
</gene>
<evidence type="ECO:0000256" key="1">
    <source>
        <dbReference type="SAM" id="Phobius"/>
    </source>
</evidence>
<accession>A0ABW0IBR5</accession>
<keyword evidence="1" id="KW-1133">Transmembrane helix</keyword>
<organism evidence="2 3">
    <name type="scientific">Larkinella bovis</name>
    <dbReference type="NCBI Taxonomy" id="683041"/>
    <lineage>
        <taxon>Bacteria</taxon>
        <taxon>Pseudomonadati</taxon>
        <taxon>Bacteroidota</taxon>
        <taxon>Cytophagia</taxon>
        <taxon>Cytophagales</taxon>
        <taxon>Spirosomataceae</taxon>
        <taxon>Larkinella</taxon>
    </lineage>
</organism>
<keyword evidence="3" id="KW-1185">Reference proteome</keyword>
<comment type="caution">
    <text evidence="2">The sequence shown here is derived from an EMBL/GenBank/DDBJ whole genome shotgun (WGS) entry which is preliminary data.</text>
</comment>
<feature type="transmembrane region" description="Helical" evidence="1">
    <location>
        <begin position="86"/>
        <end position="104"/>
    </location>
</feature>
<reference evidence="3" key="1">
    <citation type="journal article" date="2019" name="Int. J. Syst. Evol. Microbiol.">
        <title>The Global Catalogue of Microorganisms (GCM) 10K type strain sequencing project: providing services to taxonomists for standard genome sequencing and annotation.</title>
        <authorList>
            <consortium name="The Broad Institute Genomics Platform"/>
            <consortium name="The Broad Institute Genome Sequencing Center for Infectious Disease"/>
            <person name="Wu L."/>
            <person name="Ma J."/>
        </authorList>
    </citation>
    <scope>NUCLEOTIDE SEQUENCE [LARGE SCALE GENOMIC DNA]</scope>
    <source>
        <strain evidence="3">CCUG 55250</strain>
    </source>
</reference>
<feature type="transmembrane region" description="Helical" evidence="1">
    <location>
        <begin position="12"/>
        <end position="30"/>
    </location>
</feature>
<sequence>MKERIPAKSKRLVKQIVPGVILLTIAYLIYKSLNHCHEIICECRLEESTIWDYLIVQGALLVIYVAMRIIGRLREKAVHFTKEIRFFSYAFSLLPLTIRLWVNFSEELVQKTLVELLPVLGIELLLVLLLEIYDEFPPDKGHGAKPRPRQTPTF</sequence>
<keyword evidence="1" id="KW-0472">Membrane</keyword>
<dbReference type="RefSeq" id="WP_379844520.1">
    <property type="nucleotide sequence ID" value="NZ_JBHSMA010000002.1"/>
</dbReference>
<evidence type="ECO:0000313" key="3">
    <source>
        <dbReference type="Proteomes" id="UP001596106"/>
    </source>
</evidence>
<keyword evidence="1" id="KW-0812">Transmembrane</keyword>
<name>A0ABW0IBR5_9BACT</name>
<dbReference type="Proteomes" id="UP001596106">
    <property type="component" value="Unassembled WGS sequence"/>
</dbReference>
<dbReference type="EMBL" id="JBHSMA010000002">
    <property type="protein sequence ID" value="MFC5409877.1"/>
    <property type="molecule type" value="Genomic_DNA"/>
</dbReference>
<protein>
    <submittedName>
        <fullName evidence="2">Uncharacterized protein</fullName>
    </submittedName>
</protein>
<evidence type="ECO:0000313" key="2">
    <source>
        <dbReference type="EMBL" id="MFC5409877.1"/>
    </source>
</evidence>
<proteinExistence type="predicted"/>
<feature type="transmembrane region" description="Helical" evidence="1">
    <location>
        <begin position="50"/>
        <end position="66"/>
    </location>
</feature>